<evidence type="ECO:0000256" key="4">
    <source>
        <dbReference type="PROSITE-ProRule" id="PRU01161"/>
    </source>
</evidence>
<keyword evidence="1 4" id="KW-0378">Hydrolase</keyword>
<feature type="domain" description="PNPLA" evidence="5">
    <location>
        <begin position="32"/>
        <end position="232"/>
    </location>
</feature>
<reference evidence="6 7" key="1">
    <citation type="journal article" date="2012" name="J. Bacteriol.">
        <title>Draft Genome Sequence of Mesorhizobium alhagi CCNWXJ12-2T, a Novel Salt-Resistant Species Isolated from the Desert of Northwestern China.</title>
        <authorList>
            <person name="Zhou M."/>
            <person name="Chen W."/>
            <person name="Chen H."/>
            <person name="Wei G."/>
        </authorList>
    </citation>
    <scope>NUCLEOTIDE SEQUENCE [LARGE SCALE GENOMIC DNA]</scope>
    <source>
        <strain evidence="6 7">CCNWXJ12-2</strain>
    </source>
</reference>
<evidence type="ECO:0000256" key="2">
    <source>
        <dbReference type="ARBA" id="ARBA00022963"/>
    </source>
</evidence>
<keyword evidence="2 4" id="KW-0442">Lipid degradation</keyword>
<dbReference type="Proteomes" id="UP000003250">
    <property type="component" value="Unassembled WGS sequence"/>
</dbReference>
<dbReference type="PANTHER" id="PTHR14226:SF78">
    <property type="entry name" value="SLR0060 PROTEIN"/>
    <property type="match status" value="1"/>
</dbReference>
<dbReference type="InterPro" id="IPR050301">
    <property type="entry name" value="NTE"/>
</dbReference>
<sequence>MNTHADIVKLAGGRTERTGAAVAARPQKTINLALQGGGAHGAFTWGVLDRLLDEENLSFEGVVATSAGAMNAAVMAYGLAEGGNRGAQTALANFWRRVSHTSSFSPLQPSLFDRITGTRSLENSPAFLMFDLVTRLMSPYQFNPLNFNPLKSVLEQSIDIEAVRRNRCTLKLNICATNVRTGKVKVFSNDELSVDAIMASACLPFLFQAVEIDGEAYWDGGYMGNPAIFPLIYSAETPDVLIVHINPIERAELPHSAIDILNRINEISFNSSLLREMRAIAFVTKLIDSEAGKGLDLKRVYIHGISDDETMKKLGVASKLNADWGALTELRDKGRQRADEWLERHYGEIGERSTVDIESRYL</sequence>
<dbReference type="InterPro" id="IPR016035">
    <property type="entry name" value="Acyl_Trfase/lysoPLipase"/>
</dbReference>
<feature type="short sequence motif" description="DGA/G" evidence="4">
    <location>
        <begin position="219"/>
        <end position="221"/>
    </location>
</feature>
<dbReference type="Gene3D" id="3.40.1090.10">
    <property type="entry name" value="Cytosolic phospholipase A2 catalytic domain"/>
    <property type="match status" value="2"/>
</dbReference>
<dbReference type="AlphaFoldDB" id="H0I0V8"/>
<feature type="short sequence motif" description="GXGXXG" evidence="4">
    <location>
        <begin position="36"/>
        <end position="41"/>
    </location>
</feature>
<dbReference type="EMBL" id="AHAM01000272">
    <property type="protein sequence ID" value="EHK53377.1"/>
    <property type="molecule type" value="Genomic_DNA"/>
</dbReference>
<organism evidence="6 7">
    <name type="scientific">Mesorhizobium alhagi CCNWXJ12-2</name>
    <dbReference type="NCBI Taxonomy" id="1107882"/>
    <lineage>
        <taxon>Bacteria</taxon>
        <taxon>Pseudomonadati</taxon>
        <taxon>Pseudomonadota</taxon>
        <taxon>Alphaproteobacteria</taxon>
        <taxon>Hyphomicrobiales</taxon>
        <taxon>Phyllobacteriaceae</taxon>
        <taxon>Allomesorhizobium</taxon>
    </lineage>
</organism>
<dbReference type="PATRIC" id="fig|1107882.3.peg.5893"/>
<keyword evidence="7" id="KW-1185">Reference proteome</keyword>
<proteinExistence type="predicted"/>
<evidence type="ECO:0000313" key="7">
    <source>
        <dbReference type="Proteomes" id="UP000003250"/>
    </source>
</evidence>
<dbReference type="GO" id="GO:0016042">
    <property type="term" value="P:lipid catabolic process"/>
    <property type="evidence" value="ECO:0007669"/>
    <property type="project" value="UniProtKB-UniRule"/>
</dbReference>
<evidence type="ECO:0000259" key="5">
    <source>
        <dbReference type="PROSITE" id="PS51635"/>
    </source>
</evidence>
<feature type="active site" description="Nucleophile" evidence="4">
    <location>
        <position position="66"/>
    </location>
</feature>
<dbReference type="InterPro" id="IPR002641">
    <property type="entry name" value="PNPLA_dom"/>
</dbReference>
<name>H0I0V8_9HYPH</name>
<dbReference type="GO" id="GO:0016787">
    <property type="term" value="F:hydrolase activity"/>
    <property type="evidence" value="ECO:0007669"/>
    <property type="project" value="UniProtKB-UniRule"/>
</dbReference>
<dbReference type="RefSeq" id="WP_008839665.1">
    <property type="nucleotide sequence ID" value="NZ_AHAM01000272.1"/>
</dbReference>
<feature type="active site" description="Proton acceptor" evidence="4">
    <location>
        <position position="219"/>
    </location>
</feature>
<dbReference type="SUPFAM" id="SSF52151">
    <property type="entry name" value="FabD/lysophospholipase-like"/>
    <property type="match status" value="1"/>
</dbReference>
<gene>
    <name evidence="6" type="ORF">MAXJ12_30477</name>
</gene>
<protein>
    <submittedName>
        <fullName evidence="6">Esterase of the alpha-beta hydrolase superfamily protein</fullName>
    </submittedName>
</protein>
<dbReference type="PROSITE" id="PS51635">
    <property type="entry name" value="PNPLA"/>
    <property type="match status" value="1"/>
</dbReference>
<dbReference type="OrthoDB" id="9807112at2"/>
<accession>H0I0V8</accession>
<evidence type="ECO:0000256" key="3">
    <source>
        <dbReference type="ARBA" id="ARBA00023098"/>
    </source>
</evidence>
<evidence type="ECO:0000256" key="1">
    <source>
        <dbReference type="ARBA" id="ARBA00022801"/>
    </source>
</evidence>
<evidence type="ECO:0000313" key="6">
    <source>
        <dbReference type="EMBL" id="EHK53377.1"/>
    </source>
</evidence>
<comment type="caution">
    <text evidence="4">Lacks conserved residue(s) required for the propagation of feature annotation.</text>
</comment>
<keyword evidence="3 4" id="KW-0443">Lipid metabolism</keyword>
<dbReference type="PANTHER" id="PTHR14226">
    <property type="entry name" value="NEUROPATHY TARGET ESTERASE/SWISS CHEESE D.MELANOGASTER"/>
    <property type="match status" value="1"/>
</dbReference>
<dbReference type="Pfam" id="PF01734">
    <property type="entry name" value="Patatin"/>
    <property type="match status" value="1"/>
</dbReference>